<evidence type="ECO:0000313" key="2">
    <source>
        <dbReference type="Proteomes" id="UP000810207"/>
    </source>
</evidence>
<name>A0ABS4RL87_PAEXY</name>
<dbReference type="Proteomes" id="UP000810207">
    <property type="component" value="Unassembled WGS sequence"/>
</dbReference>
<organism evidence="1 2">
    <name type="scientific">Paenibacillus xylanexedens</name>
    <dbReference type="NCBI Taxonomy" id="528191"/>
    <lineage>
        <taxon>Bacteria</taxon>
        <taxon>Bacillati</taxon>
        <taxon>Bacillota</taxon>
        <taxon>Bacilli</taxon>
        <taxon>Bacillales</taxon>
        <taxon>Paenibacillaceae</taxon>
        <taxon>Paenibacillus</taxon>
    </lineage>
</organism>
<accession>A0ABS4RL87</accession>
<dbReference type="EMBL" id="JAGIKV010000001">
    <property type="protein sequence ID" value="MBP2243658.1"/>
    <property type="molecule type" value="Genomic_DNA"/>
</dbReference>
<gene>
    <name evidence="1" type="ORF">J2Z28_000263</name>
</gene>
<protein>
    <submittedName>
        <fullName evidence="1">Uncharacterized protein</fullName>
    </submittedName>
</protein>
<keyword evidence="2" id="KW-1185">Reference proteome</keyword>
<sequence length="60" mass="6924">MGCTIVVPMEIMMTVVATLICEIDLRPAMRSRIMPISTSKTDFHIQYTYIPFYSSMRFVS</sequence>
<proteinExistence type="predicted"/>
<comment type="caution">
    <text evidence="1">The sequence shown here is derived from an EMBL/GenBank/DDBJ whole genome shotgun (WGS) entry which is preliminary data.</text>
</comment>
<evidence type="ECO:0000313" key="1">
    <source>
        <dbReference type="EMBL" id="MBP2243658.1"/>
    </source>
</evidence>
<reference evidence="1 2" key="1">
    <citation type="submission" date="2021-03" db="EMBL/GenBank/DDBJ databases">
        <title>Genomic Encyclopedia of Type Strains, Phase IV (KMG-IV): sequencing the most valuable type-strain genomes for metagenomic binning, comparative biology and taxonomic classification.</title>
        <authorList>
            <person name="Goeker M."/>
        </authorList>
    </citation>
    <scope>NUCLEOTIDE SEQUENCE [LARGE SCALE GENOMIC DNA]</scope>
    <source>
        <strain evidence="1 2">DSM 21292</strain>
    </source>
</reference>